<dbReference type="InterPro" id="IPR006664">
    <property type="entry name" value="OMP_bac"/>
</dbReference>
<dbReference type="Gene3D" id="3.30.1330.60">
    <property type="entry name" value="OmpA-like domain"/>
    <property type="match status" value="2"/>
</dbReference>
<dbReference type="RefSeq" id="WP_248008796.1">
    <property type="nucleotide sequence ID" value="NZ_JAJHVV010000006.1"/>
</dbReference>
<dbReference type="Pfam" id="PF00691">
    <property type="entry name" value="OmpA"/>
    <property type="match status" value="2"/>
</dbReference>
<dbReference type="PANTHER" id="PTHR30329">
    <property type="entry name" value="STATOR ELEMENT OF FLAGELLAR MOTOR COMPLEX"/>
    <property type="match status" value="1"/>
</dbReference>
<dbReference type="InterPro" id="IPR036737">
    <property type="entry name" value="OmpA-like_sf"/>
</dbReference>
<feature type="domain" description="OmpA-like" evidence="5">
    <location>
        <begin position="180"/>
        <end position="297"/>
    </location>
</feature>
<evidence type="ECO:0000259" key="5">
    <source>
        <dbReference type="PROSITE" id="PS51123"/>
    </source>
</evidence>
<feature type="domain" description="OmpA-like" evidence="5">
    <location>
        <begin position="51"/>
        <end position="168"/>
    </location>
</feature>
<comment type="caution">
    <text evidence="6">The sequence shown here is derived from an EMBL/GenBank/DDBJ whole genome shotgun (WGS) entry which is preliminary data.</text>
</comment>
<evidence type="ECO:0000256" key="3">
    <source>
        <dbReference type="ARBA" id="ARBA00023237"/>
    </source>
</evidence>
<dbReference type="PROSITE" id="PS51123">
    <property type="entry name" value="OMPA_2"/>
    <property type="match status" value="2"/>
</dbReference>
<evidence type="ECO:0000256" key="1">
    <source>
        <dbReference type="ARBA" id="ARBA00004442"/>
    </source>
</evidence>
<name>A0A9X2BH82_9VIBR</name>
<dbReference type="CDD" id="cd07185">
    <property type="entry name" value="OmpA_C-like"/>
    <property type="match status" value="2"/>
</dbReference>
<dbReference type="SUPFAM" id="SSF103088">
    <property type="entry name" value="OmpA-like"/>
    <property type="match status" value="2"/>
</dbReference>
<reference evidence="6" key="1">
    <citation type="submission" date="2021-11" db="EMBL/GenBank/DDBJ databases">
        <title>Vibrio ZSDE26 sp. nov. and Vibrio ZSDZ34 sp. nov., isolated from coastal seawater in Qingdao.</title>
        <authorList>
            <person name="Zhang P."/>
        </authorList>
    </citation>
    <scope>NUCLEOTIDE SEQUENCE</scope>
    <source>
        <strain evidence="6">ZSDE26</strain>
    </source>
</reference>
<comment type="subcellular location">
    <subcellularLocation>
        <location evidence="1">Cell outer membrane</location>
    </subcellularLocation>
</comment>
<dbReference type="PANTHER" id="PTHR30329:SF21">
    <property type="entry name" value="LIPOPROTEIN YIAD-RELATED"/>
    <property type="match status" value="1"/>
</dbReference>
<dbReference type="AlphaFoldDB" id="A0A9X2BH82"/>
<keyword evidence="2 4" id="KW-0472">Membrane</keyword>
<evidence type="ECO:0000256" key="2">
    <source>
        <dbReference type="ARBA" id="ARBA00023136"/>
    </source>
</evidence>
<dbReference type="Proteomes" id="UP001139559">
    <property type="component" value="Unassembled WGS sequence"/>
</dbReference>
<dbReference type="GO" id="GO:0009279">
    <property type="term" value="C:cell outer membrane"/>
    <property type="evidence" value="ECO:0007669"/>
    <property type="project" value="UniProtKB-SubCell"/>
</dbReference>
<dbReference type="EMBL" id="JAJHVV010000006">
    <property type="protein sequence ID" value="MCK6263706.1"/>
    <property type="molecule type" value="Genomic_DNA"/>
</dbReference>
<dbReference type="InterPro" id="IPR050330">
    <property type="entry name" value="Bact_OuterMem_StrucFunc"/>
</dbReference>
<keyword evidence="3" id="KW-0998">Cell outer membrane</keyword>
<dbReference type="InterPro" id="IPR006665">
    <property type="entry name" value="OmpA-like"/>
</dbReference>
<gene>
    <name evidence="6" type="ORF">KP803_10520</name>
</gene>
<evidence type="ECO:0000313" key="6">
    <source>
        <dbReference type="EMBL" id="MCK6263706.1"/>
    </source>
</evidence>
<proteinExistence type="predicted"/>
<dbReference type="PROSITE" id="PS51257">
    <property type="entry name" value="PROKAR_LIPOPROTEIN"/>
    <property type="match status" value="1"/>
</dbReference>
<protein>
    <submittedName>
        <fullName evidence="6">OmpA family protein</fullName>
    </submittedName>
</protein>
<sequence length="301" mass="34202">MKKNKTLAFVLSAVTFASLVGCSSDTYVSKENMDKFGDPQVEKFLIRECIVPERDIRIAIAEHFDFDKAELKEQDHASIDQLISSIKHLHGQIAIVAHTDYQGSSEYNEKLSIRRAESVKAYMETQLDGTRYDWELKHYGENKPIAEGKTLEANAQNRRAYIVFEQTQTQAENAFCAPPEPERKVFVAMTSHFDFDKYELKESDKTSLDEFVSNLTGLNGRILVAGHTDAQGSLSYNEKLAQHRAQSVLEYLQTQLDPSQFVWEVKAFGELNLVTQEQTLEANALNRRALVVFKQGDLPEQ</sequence>
<organism evidence="6 7">
    <name type="scientific">Vibrio amylolyticus</name>
    <dbReference type="NCBI Taxonomy" id="2847292"/>
    <lineage>
        <taxon>Bacteria</taxon>
        <taxon>Pseudomonadati</taxon>
        <taxon>Pseudomonadota</taxon>
        <taxon>Gammaproteobacteria</taxon>
        <taxon>Vibrionales</taxon>
        <taxon>Vibrionaceae</taxon>
        <taxon>Vibrio</taxon>
    </lineage>
</organism>
<keyword evidence="7" id="KW-1185">Reference proteome</keyword>
<evidence type="ECO:0000313" key="7">
    <source>
        <dbReference type="Proteomes" id="UP001139559"/>
    </source>
</evidence>
<dbReference type="PRINTS" id="PR01021">
    <property type="entry name" value="OMPADOMAIN"/>
</dbReference>
<accession>A0A9X2BH82</accession>
<evidence type="ECO:0000256" key="4">
    <source>
        <dbReference type="PROSITE-ProRule" id="PRU00473"/>
    </source>
</evidence>